<accession>A0A935K7A2</accession>
<dbReference type="InterPro" id="IPR000160">
    <property type="entry name" value="GGDEF_dom"/>
</dbReference>
<keyword evidence="3" id="KW-0175">Coiled coil</keyword>
<dbReference type="PANTHER" id="PTHR45138:SF9">
    <property type="entry name" value="DIGUANYLATE CYCLASE DGCM-RELATED"/>
    <property type="match status" value="1"/>
</dbReference>
<dbReference type="EMBL" id="JADJMS010000005">
    <property type="protein sequence ID" value="MBK7413910.1"/>
    <property type="molecule type" value="Genomic_DNA"/>
</dbReference>
<dbReference type="PANTHER" id="PTHR45138">
    <property type="entry name" value="REGULATORY COMPONENTS OF SENSORY TRANSDUCTION SYSTEM"/>
    <property type="match status" value="1"/>
</dbReference>
<gene>
    <name evidence="5" type="ORF">IPJ38_01115</name>
</gene>
<proteinExistence type="predicted"/>
<dbReference type="CDD" id="cd01949">
    <property type="entry name" value="GGDEF"/>
    <property type="match status" value="1"/>
</dbReference>
<feature type="coiled-coil region" evidence="3">
    <location>
        <begin position="396"/>
        <end position="430"/>
    </location>
</feature>
<dbReference type="Gene3D" id="3.30.70.270">
    <property type="match status" value="1"/>
</dbReference>
<dbReference type="Proteomes" id="UP000739411">
    <property type="component" value="Unassembled WGS sequence"/>
</dbReference>
<dbReference type="FunFam" id="3.30.70.270:FF:000001">
    <property type="entry name" value="Diguanylate cyclase domain protein"/>
    <property type="match status" value="1"/>
</dbReference>
<dbReference type="SUPFAM" id="SSF55073">
    <property type="entry name" value="Nucleotide cyclase"/>
    <property type="match status" value="1"/>
</dbReference>
<comment type="caution">
    <text evidence="5">The sequence shown here is derived from an EMBL/GenBank/DDBJ whole genome shotgun (WGS) entry which is preliminary data.</text>
</comment>
<evidence type="ECO:0000313" key="5">
    <source>
        <dbReference type="EMBL" id="MBK7413910.1"/>
    </source>
</evidence>
<evidence type="ECO:0000256" key="3">
    <source>
        <dbReference type="SAM" id="Coils"/>
    </source>
</evidence>
<dbReference type="PROSITE" id="PS50887">
    <property type="entry name" value="GGDEF"/>
    <property type="match status" value="1"/>
</dbReference>
<organism evidence="5 6">
    <name type="scientific">Candidatus Dechloromonas phosphorivorans</name>
    <dbReference type="NCBI Taxonomy" id="2899244"/>
    <lineage>
        <taxon>Bacteria</taxon>
        <taxon>Pseudomonadati</taxon>
        <taxon>Pseudomonadota</taxon>
        <taxon>Betaproteobacteria</taxon>
        <taxon>Rhodocyclales</taxon>
        <taxon>Azonexaceae</taxon>
        <taxon>Dechloromonas</taxon>
    </lineage>
</organism>
<dbReference type="GO" id="GO:0052621">
    <property type="term" value="F:diguanylate cyclase activity"/>
    <property type="evidence" value="ECO:0007669"/>
    <property type="project" value="UniProtKB-EC"/>
</dbReference>
<evidence type="ECO:0000256" key="1">
    <source>
        <dbReference type="ARBA" id="ARBA00012528"/>
    </source>
</evidence>
<evidence type="ECO:0000259" key="4">
    <source>
        <dbReference type="PROSITE" id="PS50887"/>
    </source>
</evidence>
<reference evidence="5 6" key="1">
    <citation type="submission" date="2020-10" db="EMBL/GenBank/DDBJ databases">
        <title>Connecting structure to function with the recovery of over 1000 high-quality activated sludge metagenome-assembled genomes encoding full-length rRNA genes using long-read sequencing.</title>
        <authorList>
            <person name="Singleton C.M."/>
            <person name="Petriglieri F."/>
            <person name="Kristensen J.M."/>
            <person name="Kirkegaard R.H."/>
            <person name="Michaelsen T.Y."/>
            <person name="Andersen M.H."/>
            <person name="Karst S.M."/>
            <person name="Dueholm M.S."/>
            <person name="Nielsen P.H."/>
            <person name="Albertsen M."/>
        </authorList>
    </citation>
    <scope>NUCLEOTIDE SEQUENCE [LARGE SCALE GENOMIC DNA]</scope>
    <source>
        <strain evidence="5">EsbW_18-Q3-R4-48_BATAC.463</strain>
    </source>
</reference>
<name>A0A935K7A2_9RHOO</name>
<feature type="domain" description="GGDEF" evidence="4">
    <location>
        <begin position="461"/>
        <end position="592"/>
    </location>
</feature>
<dbReference type="InterPro" id="IPR043128">
    <property type="entry name" value="Rev_trsase/Diguanyl_cyclase"/>
</dbReference>
<dbReference type="SMART" id="SM00267">
    <property type="entry name" value="GGDEF"/>
    <property type="match status" value="1"/>
</dbReference>
<dbReference type="InterPro" id="IPR029787">
    <property type="entry name" value="Nucleotide_cyclase"/>
</dbReference>
<dbReference type="NCBIfam" id="TIGR00254">
    <property type="entry name" value="GGDEF"/>
    <property type="match status" value="1"/>
</dbReference>
<sequence>MTTLTNPFEIARETLRLLATRRIPPTPDNYLTLYHEISGTHPSKDAFPEKQLRTLAAALPKNTPEQLRLARQLEEAVKAGNWDNFREHLAQFVSALAEAQKLAWSELITNLIRQWDAKHVGLTAARKRESLDHVLSGAGANPETLFNRLQGLMRSWGQGKESETQTSPETQSSATLAETLSATTVSNPTQAEDLLPELRELFAFTLETAIATQLIESPQLSNDAKLLAADIRGASKLEQMQDFLTRLKRFAFKLELLAEDQAELRRSLLSLLRLLVENITELVVDDRWLHGQIDVVRDIIEKPLSQRTVDDAERRLKEVLYKQSQLKASLFEARDAIKQMLAGFVDHLADFADATSEFHDKLEGCAEKISAANDISELGNVLGEVMRETRTIQLNAQKSRDELRSTQEKVKKSEARIHELEMELETTSDLVRHDQLTGVLNRRGLEDMFNKEVARALRHDTLLCVGLLDIDNFKKLNDSLGHDVGDQALIHLANVCRETLRPQDTVARFGGEEFIILLPETPLADASVALTRLQRELTKKFFLNDNEKVLITFSAGVTQMLPEDTQASVIKRADEAMYKAKQTGKNRVVTAQ</sequence>
<evidence type="ECO:0000313" key="6">
    <source>
        <dbReference type="Proteomes" id="UP000739411"/>
    </source>
</evidence>
<comment type="catalytic activity">
    <reaction evidence="2">
        <text>2 GTP = 3',3'-c-di-GMP + 2 diphosphate</text>
        <dbReference type="Rhea" id="RHEA:24898"/>
        <dbReference type="ChEBI" id="CHEBI:33019"/>
        <dbReference type="ChEBI" id="CHEBI:37565"/>
        <dbReference type="ChEBI" id="CHEBI:58805"/>
        <dbReference type="EC" id="2.7.7.65"/>
    </reaction>
</comment>
<dbReference type="Pfam" id="PF00990">
    <property type="entry name" value="GGDEF"/>
    <property type="match status" value="1"/>
</dbReference>
<protein>
    <recommendedName>
        <fullName evidence="1">diguanylate cyclase</fullName>
        <ecNumber evidence="1">2.7.7.65</ecNumber>
    </recommendedName>
</protein>
<dbReference type="InterPro" id="IPR050469">
    <property type="entry name" value="Diguanylate_Cyclase"/>
</dbReference>
<dbReference type="AlphaFoldDB" id="A0A935K7A2"/>
<dbReference type="EC" id="2.7.7.65" evidence="1"/>
<evidence type="ECO:0000256" key="2">
    <source>
        <dbReference type="ARBA" id="ARBA00034247"/>
    </source>
</evidence>